<dbReference type="FunFam" id="2.10.25.10:FF:000230">
    <property type="entry name" value="Delta-like protein"/>
    <property type="match status" value="1"/>
</dbReference>
<accession>A0A914ADQ3</accession>
<keyword evidence="13" id="KW-0325">Glycoprotein</keyword>
<feature type="disulfide bond" evidence="14">
    <location>
        <begin position="1486"/>
        <end position="1495"/>
    </location>
</feature>
<keyword evidence="7" id="KW-0732">Signal</keyword>
<feature type="domain" description="EGF-like" evidence="18">
    <location>
        <begin position="1269"/>
        <end position="1305"/>
    </location>
</feature>
<feature type="domain" description="EGF-like" evidence="18">
    <location>
        <begin position="742"/>
        <end position="778"/>
    </location>
</feature>
<dbReference type="PANTHER" id="PTHR12916:SF4">
    <property type="entry name" value="UNINFLATABLE, ISOFORM C"/>
    <property type="match status" value="1"/>
</dbReference>
<dbReference type="GO" id="GO:0005112">
    <property type="term" value="F:Notch binding"/>
    <property type="evidence" value="ECO:0007669"/>
    <property type="project" value="TreeGrafter"/>
</dbReference>
<evidence type="ECO:0000256" key="17">
    <source>
        <dbReference type="SAM" id="Phobius"/>
    </source>
</evidence>
<feature type="compositionally biased region" description="Basic and acidic residues" evidence="16">
    <location>
        <begin position="2290"/>
        <end position="2299"/>
    </location>
</feature>
<dbReference type="InterPro" id="IPR000742">
    <property type="entry name" value="EGF"/>
</dbReference>
<dbReference type="SMART" id="SM00179">
    <property type="entry name" value="EGF_CA"/>
    <property type="match status" value="21"/>
</dbReference>
<dbReference type="SUPFAM" id="SSF49899">
    <property type="entry name" value="Concanavalin A-like lectins/glucanases"/>
    <property type="match status" value="1"/>
</dbReference>
<feature type="disulfide bond" evidence="14">
    <location>
        <begin position="806"/>
        <end position="815"/>
    </location>
</feature>
<evidence type="ECO:0000256" key="11">
    <source>
        <dbReference type="ARBA" id="ARBA00023136"/>
    </source>
</evidence>
<feature type="disulfide bond" evidence="14">
    <location>
        <begin position="958"/>
        <end position="967"/>
    </location>
</feature>
<comment type="subcellular location">
    <subcellularLocation>
        <location evidence="1">Cell membrane</location>
        <topology evidence="1">Single-pass type I membrane protein</topology>
    </subcellularLocation>
    <subcellularLocation>
        <location evidence="2">Secreted</location>
    </subcellularLocation>
</comment>
<dbReference type="SMART" id="SM00032">
    <property type="entry name" value="CCP"/>
    <property type="match status" value="4"/>
</dbReference>
<dbReference type="SUPFAM" id="SSF57535">
    <property type="entry name" value="Complement control module/SCR domain"/>
    <property type="match status" value="2"/>
</dbReference>
<feature type="domain" description="EGF-like" evidence="18">
    <location>
        <begin position="1120"/>
        <end position="1156"/>
    </location>
</feature>
<dbReference type="GO" id="GO:0005576">
    <property type="term" value="C:extracellular region"/>
    <property type="evidence" value="ECO:0007669"/>
    <property type="project" value="UniProtKB-SubCell"/>
</dbReference>
<keyword evidence="4" id="KW-0964">Secreted</keyword>
<dbReference type="Pfam" id="PF00008">
    <property type="entry name" value="EGF"/>
    <property type="match status" value="11"/>
</dbReference>
<feature type="domain" description="EGF-like" evidence="18">
    <location>
        <begin position="1787"/>
        <end position="1823"/>
    </location>
</feature>
<dbReference type="InterPro" id="IPR049883">
    <property type="entry name" value="NOTCH1_EGF-like"/>
</dbReference>
<feature type="domain" description="EGF-like" evidence="18">
    <location>
        <begin position="780"/>
        <end position="816"/>
    </location>
</feature>
<dbReference type="FunFam" id="2.10.25.10:FF:000391">
    <property type="entry name" value="Weary, isoform C"/>
    <property type="match status" value="1"/>
</dbReference>
<feature type="domain" description="EGF-like" evidence="18">
    <location>
        <begin position="1460"/>
        <end position="1496"/>
    </location>
</feature>
<feature type="domain" description="EGF-like" evidence="18">
    <location>
        <begin position="1231"/>
        <end position="1267"/>
    </location>
</feature>
<evidence type="ECO:0000259" key="20">
    <source>
        <dbReference type="PROSITE" id="PS50923"/>
    </source>
</evidence>
<feature type="disulfide bond" evidence="14">
    <location>
        <begin position="1524"/>
        <end position="1533"/>
    </location>
</feature>
<dbReference type="PROSITE" id="PS01187">
    <property type="entry name" value="EGF_CA"/>
    <property type="match status" value="7"/>
</dbReference>
<evidence type="ECO:0000256" key="9">
    <source>
        <dbReference type="ARBA" id="ARBA00022837"/>
    </source>
</evidence>
<dbReference type="Gene3D" id="2.20.100.10">
    <property type="entry name" value="Thrombospondin type-1 (TSP1) repeat"/>
    <property type="match status" value="1"/>
</dbReference>
<feature type="domain" description="EGF-like" evidence="18">
    <location>
        <begin position="894"/>
        <end position="930"/>
    </location>
</feature>
<evidence type="ECO:0000256" key="4">
    <source>
        <dbReference type="ARBA" id="ARBA00022525"/>
    </source>
</evidence>
<keyword evidence="9" id="KW-0106">Calcium</keyword>
<dbReference type="EnsemblMetazoa" id="XM_038205551.1">
    <property type="protein sequence ID" value="XP_038061479.1"/>
    <property type="gene ID" value="LOC119732119"/>
</dbReference>
<comment type="caution">
    <text evidence="14">Lacks conserved residue(s) required for the propagation of feature annotation.</text>
</comment>
<feature type="disulfide bond" evidence="14">
    <location>
        <begin position="1181"/>
        <end position="1190"/>
    </location>
</feature>
<dbReference type="Gene3D" id="2.60.120.200">
    <property type="match status" value="1"/>
</dbReference>
<keyword evidence="5 14" id="KW-0245">EGF-like domain</keyword>
<feature type="domain" description="EGF-like" evidence="18">
    <location>
        <begin position="1307"/>
        <end position="1342"/>
    </location>
</feature>
<dbReference type="FunFam" id="2.10.25.10:FF:000004">
    <property type="entry name" value="Neurogenic locus notch 1"/>
    <property type="match status" value="3"/>
</dbReference>
<dbReference type="RefSeq" id="XP_038061479.1">
    <property type="nucleotide sequence ID" value="XM_038205551.1"/>
</dbReference>
<dbReference type="FunFam" id="2.10.25.10:FF:000125">
    <property type="entry name" value="Neurogenic locus notch protein-like"/>
    <property type="match status" value="1"/>
</dbReference>
<feature type="domain" description="Sushi" evidence="20">
    <location>
        <begin position="19"/>
        <end position="82"/>
    </location>
</feature>
<dbReference type="Proteomes" id="UP000887568">
    <property type="component" value="Unplaced"/>
</dbReference>
<feature type="disulfide bond" evidence="14">
    <location>
        <begin position="1295"/>
        <end position="1304"/>
    </location>
</feature>
<feature type="disulfide bond" evidence="14">
    <location>
        <begin position="1370"/>
        <end position="1379"/>
    </location>
</feature>
<evidence type="ECO:0000313" key="22">
    <source>
        <dbReference type="Proteomes" id="UP000887568"/>
    </source>
</evidence>
<evidence type="ECO:0000256" key="8">
    <source>
        <dbReference type="ARBA" id="ARBA00022737"/>
    </source>
</evidence>
<dbReference type="InterPro" id="IPR013320">
    <property type="entry name" value="ConA-like_dom_sf"/>
</dbReference>
<feature type="disulfide bond" evidence="14">
    <location>
        <begin position="1108"/>
        <end position="1117"/>
    </location>
</feature>
<dbReference type="FunFam" id="2.10.25.10:FF:000117">
    <property type="entry name" value="Delta-like protein"/>
    <property type="match status" value="1"/>
</dbReference>
<dbReference type="SMART" id="SM01411">
    <property type="entry name" value="Ephrin_rec_like"/>
    <property type="match status" value="5"/>
</dbReference>
<dbReference type="InterPro" id="IPR011641">
    <property type="entry name" value="Tyr-kin_ephrin_A/B_rcpt-like"/>
</dbReference>
<feature type="disulfide bond" evidence="14">
    <location>
        <begin position="1070"/>
        <end position="1079"/>
    </location>
</feature>
<dbReference type="PROSITE" id="PS50923">
    <property type="entry name" value="SUSHI"/>
    <property type="match status" value="1"/>
</dbReference>
<organism evidence="21 22">
    <name type="scientific">Patiria miniata</name>
    <name type="common">Bat star</name>
    <name type="synonym">Asterina miniata</name>
    <dbReference type="NCBI Taxonomy" id="46514"/>
    <lineage>
        <taxon>Eukaryota</taxon>
        <taxon>Metazoa</taxon>
        <taxon>Echinodermata</taxon>
        <taxon>Eleutherozoa</taxon>
        <taxon>Asterozoa</taxon>
        <taxon>Asteroidea</taxon>
        <taxon>Valvatacea</taxon>
        <taxon>Valvatida</taxon>
        <taxon>Asterinidae</taxon>
        <taxon>Patiria</taxon>
    </lineage>
</organism>
<dbReference type="Gene3D" id="2.10.50.10">
    <property type="entry name" value="Tumor Necrosis Factor Receptor, subunit A, domain 2"/>
    <property type="match status" value="4"/>
</dbReference>
<dbReference type="PANTHER" id="PTHR12916">
    <property type="entry name" value="CYTOCHROME C OXIDASE POLYPEPTIDE VIC-2"/>
    <property type="match status" value="1"/>
</dbReference>
<dbReference type="PROSITE" id="PS01186">
    <property type="entry name" value="EGF_2"/>
    <property type="match status" value="15"/>
</dbReference>
<dbReference type="GO" id="GO:0007219">
    <property type="term" value="P:Notch signaling pathway"/>
    <property type="evidence" value="ECO:0007669"/>
    <property type="project" value="TreeGrafter"/>
</dbReference>
<evidence type="ECO:0000256" key="7">
    <source>
        <dbReference type="ARBA" id="ARBA00022729"/>
    </source>
</evidence>
<dbReference type="GO" id="GO:0048666">
    <property type="term" value="P:neuron development"/>
    <property type="evidence" value="ECO:0007669"/>
    <property type="project" value="UniProtKB-ARBA"/>
</dbReference>
<evidence type="ECO:0000259" key="18">
    <source>
        <dbReference type="PROSITE" id="PS50026"/>
    </source>
</evidence>
<dbReference type="InterPro" id="IPR001881">
    <property type="entry name" value="EGF-like_Ca-bd_dom"/>
</dbReference>
<dbReference type="GO" id="GO:0000902">
    <property type="term" value="P:cell morphogenesis"/>
    <property type="evidence" value="ECO:0007669"/>
    <property type="project" value="UniProtKB-ARBA"/>
</dbReference>
<keyword evidence="22" id="KW-1185">Reference proteome</keyword>
<dbReference type="GO" id="GO:0042063">
    <property type="term" value="P:gliogenesis"/>
    <property type="evidence" value="ECO:0007669"/>
    <property type="project" value="UniProtKB-ARBA"/>
</dbReference>
<evidence type="ECO:0000256" key="10">
    <source>
        <dbReference type="ARBA" id="ARBA00022989"/>
    </source>
</evidence>
<feature type="domain" description="EGF-like" evidence="18">
    <location>
        <begin position="1044"/>
        <end position="1080"/>
    </location>
</feature>
<dbReference type="CDD" id="cd00033">
    <property type="entry name" value="CCP"/>
    <property type="match status" value="1"/>
</dbReference>
<evidence type="ECO:0000256" key="3">
    <source>
        <dbReference type="ARBA" id="ARBA00022475"/>
    </source>
</evidence>
<feature type="disulfide bond" evidence="14">
    <location>
        <begin position="1775"/>
        <end position="1784"/>
    </location>
</feature>
<dbReference type="FunFam" id="2.10.25.10:FF:000031">
    <property type="entry name" value="neurogenic locus notch homolog protein 3"/>
    <property type="match status" value="1"/>
</dbReference>
<evidence type="ECO:0000259" key="19">
    <source>
        <dbReference type="PROSITE" id="PS50825"/>
    </source>
</evidence>
<proteinExistence type="predicted"/>
<dbReference type="InterPro" id="IPR009030">
    <property type="entry name" value="Growth_fac_rcpt_cys_sf"/>
</dbReference>
<feature type="domain" description="EGF-like" evidence="18">
    <location>
        <begin position="1750"/>
        <end position="1785"/>
    </location>
</feature>
<feature type="disulfide bond" evidence="14">
    <location>
        <begin position="882"/>
        <end position="891"/>
    </location>
</feature>
<dbReference type="SUPFAM" id="SSF57184">
    <property type="entry name" value="Growth factor receptor domain"/>
    <property type="match status" value="5"/>
</dbReference>
<dbReference type="OrthoDB" id="10066368at2759"/>
<feature type="domain" description="EGF-like" evidence="18">
    <location>
        <begin position="1157"/>
        <end position="1191"/>
    </location>
</feature>
<feature type="domain" description="EGF-like" evidence="18">
    <location>
        <begin position="1082"/>
        <end position="1118"/>
    </location>
</feature>
<dbReference type="FunFam" id="2.10.25.10:FF:000334">
    <property type="entry name" value="protein delta homolog 2 isoform X1"/>
    <property type="match status" value="1"/>
</dbReference>
<dbReference type="InterPro" id="IPR036383">
    <property type="entry name" value="TSP1_rpt_sf"/>
</dbReference>
<keyword evidence="10 17" id="KW-1133">Transmembrane helix</keyword>
<feature type="disulfide bond" evidence="14">
    <location>
        <begin position="768"/>
        <end position="777"/>
    </location>
</feature>
<evidence type="ECO:0000256" key="12">
    <source>
        <dbReference type="ARBA" id="ARBA00023157"/>
    </source>
</evidence>
<feature type="domain" description="EGF-like" evidence="18">
    <location>
        <begin position="1498"/>
        <end position="1534"/>
    </location>
</feature>
<feature type="disulfide bond" evidence="14">
    <location>
        <begin position="993"/>
        <end position="1002"/>
    </location>
</feature>
<dbReference type="Pfam" id="PF02494">
    <property type="entry name" value="HYR"/>
    <property type="match status" value="2"/>
</dbReference>
<dbReference type="Pfam" id="PF07645">
    <property type="entry name" value="EGF_CA"/>
    <property type="match status" value="2"/>
</dbReference>
<keyword evidence="15" id="KW-0768">Sushi</keyword>
<feature type="disulfide bond" evidence="14">
    <location>
        <begin position="1219"/>
        <end position="1228"/>
    </location>
</feature>
<protein>
    <submittedName>
        <fullName evidence="21">Uncharacterized protein</fullName>
    </submittedName>
</protein>
<sequence length="2299" mass="245477">MDSAGNLATCHFQVIVEARRCPLLAPPFFGEFVGECRRVYGSVCRVQCSSAGYQLVGSSEATCEFDGNNTYWQRAVTPRCELASCDALVLPTGVQVVPSICRVGTPLAGTLCSFYCLNGLVLTGGVSSILCEVQGSWEGGLANLPTSCADRTPPFLTYCPGPVYDTSSDPSGVSVTFRIPTAQDNIQSGTLTLVTSPAGITSPYLFTESTEVTYMFSDAAGNSVSCTFWVYILDDRAPEVVFCPPDVSVTASTRITQVSWDEPVFRDPSGGELVISSNTGPGNRANFTVGTHFVMYTARDPDNGKTAICEFTVMVQQTPCHVLDPPANGALACDLWVQGTLCSIHCNEMYDIPRLMGSLVPERLYRCGYSGTWFPHDNVPDCSETRDPNNSRLPVDLMYFSGDCSDASTRERIAAAFIMLLQNSPDISCSPIDQCTVGNVLVLCGSSTGRRRRALEDLPSQAGRDVKLEEGKYTEDEIRSSQFRQRRTALNWQVSISFDIRVPVPHLPAGGSIYDVVLGIERVMMAAADAWMAKMGNGSIPPLEVEGLDMALDEDSMRYGYAVIDCEPGYIANNNDFVCTACTTGFMFNNSTGECQFCPRGFYQDQQAQFFCIPCPPGTSTAKEGANNATLCQEECVAGSYSDSGIIPCSRCMMGGYQPRPGQMSCPVCPEGTTTSDFGAQSQDQCLEMCPPGSVSATGLAPCQPCEHRSYQPLSQQQHCIVCPGNSTTLGTGSTMRDQCIDVNECASSPCDHQATCVDLIDGYRCDCPPGYEGVHCQNNIDDCLDHQCTHNATCLDGLMGYMCICDPAFQGTYCQVNVDECVSAPCQNNGVCHDGIGEYRCECLSSYHGVNCEQLKTSCSPSPCQNGAACMVVGAGYQCMCSPGYIGIDCEVDTNECLSNPCWNGATCTDRPNAYRCTCLTGFTGSRCEGDIDWCASSPCHDGATCVDVVETFRCVCPPLRSGPLCDQTPCQNGALYLPGDDGRADAYTCTCQPGYLGRDCEIDIDECASEPCSNGGTCRQHQINAFMCECPPGFQGESCNDDINECTSDPCGAGSTCQDDINGYTCLCGPGLTGTHCQDPIDYCEPSACRNGATCLNTAGTYQCVCVAGFTGTDCQLDINDCLSEPCMHNGVCVDHVNGFTCTCQPGFVGMQCEACSNDSCHNGGTCIVGIGGEFSCVCRNDFNGAQCEVPISYCLSSPCQNGGFCVDTSWGLRCLCLQGYGGPNCENDLDECASFPCVHATQCVDGVNRYTCTCEGGYSGVNCELNIDECASQPCYNGATCLDLVHDYTCLCVQGYTGQGCEININECDESPCFNGLCLDGINSFLCVCFPGSTGAFCEINLNDCDPDPCQNGAECSDQLNAYACVCLPGYSGIHCEVDINECQQLNVQCQHGGTCVNKVGDFECSCVAGYRGRYCEEEVNECESNPCGNGGSCRDELASFSCVCSQGFAGAQCNVEVNLCLEAPCSNGATCIPSPGGFTCTCPAGYSGSLCDAEVDECLSQPCLHQSQCSDQINGYQCACLPGYLGTHCEIELDTDFDLKFSSSVPGADLVQAVNLIEGALTGLSASVWFRSTSCHGDINLITLSAPGGQAVRLSQPSDLMLTLQGSGGISLHQTSAGVSSTLCDGHWHGVLLTWHRTGGSREWTVYVDQAMTSQGNLASQLFELPEGLVLTVGPQADEDVEGSNVELELTGVNIWGRALIGDEVPDIASSCQPSAPADVFAWGQMMLIPSTGITQTLRAPSQCDDFDECSSNPCQTGECENHLGTFVCRCPPGREGDRCQTKTDYCQPDSCLNQAGCHSENLVYMCACPAGFNGTRCELDIVNGGWGSWTPFSDCTKSCGGGKLFRSRACDSPLPLNGGLACPGEGRQLQQCNTGKCPACINLSQPMRGSLHCNQTENNKHCRIACNAGYNFDRSPLVEFHCGQSTNYAWNHQTIDNPYAKLPSCIKAVNRIGTAAQIGFTVPQVSCTSEDQKVSIMRSVRQSQALTSVDCLRDSSCTSTVSVVNCGTGGGRAARQSESSNVKIKVTFFTNTTAGNTTGLTEEAEDNDVVRQAGELLMELIQSGDFMITTDGGVVRPDPATLVEDGWDLCPDGTVESPGGFCVHCGPGTFLTTSIVQELDLECRPCPTNTYQDQEKQTECKACPNGMVTNGKGACNLTECYVQCTEGTYYERSDVIGENQCEPCPINTYNPTKGMDYCVSCPEGMVTDGMGASHETECHEPWMSTASATTPVETPSPGLDIGLLAGVIVGAVLLIIILVVCTVIVCRCAGHRSKPSQRQPCQAANDHELKLRDK</sequence>
<evidence type="ECO:0000313" key="21">
    <source>
        <dbReference type="EnsemblMetazoa" id="XP_038061479.1"/>
    </source>
</evidence>
<name>A0A914ADQ3_PATMI</name>
<dbReference type="PROSITE" id="PS50026">
    <property type="entry name" value="EGF_3"/>
    <property type="match status" value="23"/>
</dbReference>
<dbReference type="OMA" id="ETECHEP"/>
<evidence type="ECO:0000256" key="14">
    <source>
        <dbReference type="PROSITE-ProRule" id="PRU00076"/>
    </source>
</evidence>
<feature type="domain" description="EGF-like" evidence="18">
    <location>
        <begin position="1422"/>
        <end position="1458"/>
    </location>
</feature>
<evidence type="ECO:0000256" key="15">
    <source>
        <dbReference type="PROSITE-ProRule" id="PRU00302"/>
    </source>
</evidence>
<feature type="disulfide bond" evidence="14">
    <location>
        <begin position="1146"/>
        <end position="1155"/>
    </location>
</feature>
<feature type="disulfide bond" evidence="14">
    <location>
        <begin position="1332"/>
        <end position="1341"/>
    </location>
</feature>
<dbReference type="FunFam" id="2.10.25.10:FF:000122">
    <property type="entry name" value="Protein crumbs homolog 2"/>
    <property type="match status" value="2"/>
</dbReference>
<evidence type="ECO:0000256" key="13">
    <source>
        <dbReference type="ARBA" id="ARBA00023180"/>
    </source>
</evidence>
<feature type="domain" description="EGF-like" evidence="18">
    <location>
        <begin position="1005"/>
        <end position="1042"/>
    </location>
</feature>
<dbReference type="FunFam" id="2.10.25.10:FF:000472">
    <property type="entry name" value="Uncharacterized protein, isoform A"/>
    <property type="match status" value="2"/>
</dbReference>
<evidence type="ECO:0000256" key="5">
    <source>
        <dbReference type="ARBA" id="ARBA00022536"/>
    </source>
</evidence>
<dbReference type="InterPro" id="IPR013032">
    <property type="entry name" value="EGF-like_CS"/>
</dbReference>
<evidence type="ECO:0000256" key="16">
    <source>
        <dbReference type="SAM" id="MobiDB-lite"/>
    </source>
</evidence>
<dbReference type="FunFam" id="2.10.25.10:FF:000066">
    <property type="entry name" value="FAT atypical cadherin 4"/>
    <property type="match status" value="1"/>
</dbReference>
<dbReference type="GO" id="GO:0048513">
    <property type="term" value="P:animal organ development"/>
    <property type="evidence" value="ECO:0007669"/>
    <property type="project" value="UniProtKB-ARBA"/>
</dbReference>
<feature type="region of interest" description="Disordered" evidence="16">
    <location>
        <begin position="2278"/>
        <end position="2299"/>
    </location>
</feature>
<dbReference type="GO" id="GO:0051240">
    <property type="term" value="P:positive regulation of multicellular organismal process"/>
    <property type="evidence" value="ECO:0007669"/>
    <property type="project" value="UniProtKB-ARBA"/>
</dbReference>
<dbReference type="InterPro" id="IPR003410">
    <property type="entry name" value="HYR_dom"/>
</dbReference>
<dbReference type="SUPFAM" id="SSF82895">
    <property type="entry name" value="TSP-1 type 1 repeat"/>
    <property type="match status" value="1"/>
</dbReference>
<feature type="domain" description="EGF-like" evidence="18">
    <location>
        <begin position="1193"/>
        <end position="1229"/>
    </location>
</feature>
<feature type="domain" description="EGF-like" evidence="18">
    <location>
        <begin position="818"/>
        <end position="854"/>
    </location>
</feature>
<dbReference type="Pfam" id="PF00090">
    <property type="entry name" value="TSP_1"/>
    <property type="match status" value="1"/>
</dbReference>
<feature type="disulfide bond" evidence="14">
    <location>
        <begin position="1032"/>
        <end position="1041"/>
    </location>
</feature>
<feature type="disulfide bond" evidence="14">
    <location>
        <begin position="1754"/>
        <end position="1764"/>
    </location>
</feature>
<feature type="domain" description="HYR" evidence="19">
    <location>
        <begin position="149"/>
        <end position="232"/>
    </location>
</feature>
<dbReference type="FunFam" id="2.10.25.10:FF:000255">
    <property type="entry name" value="Sushi, nidogen and EGF-like domains 1"/>
    <property type="match status" value="1"/>
</dbReference>
<feature type="disulfide bond" evidence="14">
    <location>
        <begin position="1257"/>
        <end position="1266"/>
    </location>
</feature>
<feature type="domain" description="EGF-like" evidence="18">
    <location>
        <begin position="970"/>
        <end position="1003"/>
    </location>
</feature>
<dbReference type="InterPro" id="IPR000884">
    <property type="entry name" value="TSP1_rpt"/>
</dbReference>
<evidence type="ECO:0000256" key="1">
    <source>
        <dbReference type="ARBA" id="ARBA00004251"/>
    </source>
</evidence>
<keyword evidence="3" id="KW-1003">Cell membrane</keyword>
<dbReference type="FunFam" id="2.10.25.10:FF:000045">
    <property type="entry name" value="Slit guidance ligand 2"/>
    <property type="match status" value="1"/>
</dbReference>
<dbReference type="GeneID" id="119732119"/>
<keyword evidence="11 17" id="KW-0472">Membrane</keyword>
<dbReference type="PROSITE" id="PS00010">
    <property type="entry name" value="ASX_HYDROXYL"/>
    <property type="match status" value="16"/>
</dbReference>
<dbReference type="CDD" id="cd00054">
    <property type="entry name" value="EGF_CA"/>
    <property type="match status" value="19"/>
</dbReference>
<dbReference type="SMART" id="SM00209">
    <property type="entry name" value="TSP1"/>
    <property type="match status" value="1"/>
</dbReference>
<feature type="transmembrane region" description="Helical" evidence="17">
    <location>
        <begin position="2246"/>
        <end position="2271"/>
    </location>
</feature>
<dbReference type="PROSITE" id="PS50092">
    <property type="entry name" value="TSP1"/>
    <property type="match status" value="1"/>
</dbReference>
<reference evidence="21" key="1">
    <citation type="submission" date="2022-11" db="UniProtKB">
        <authorList>
            <consortium name="EnsemblMetazoa"/>
        </authorList>
    </citation>
    <scope>IDENTIFICATION</scope>
</reference>
<dbReference type="InterPro" id="IPR000436">
    <property type="entry name" value="Sushi_SCR_CCP_dom"/>
</dbReference>
<dbReference type="SUPFAM" id="SSF57196">
    <property type="entry name" value="EGF/Laminin"/>
    <property type="match status" value="17"/>
</dbReference>
<dbReference type="PRINTS" id="PR00010">
    <property type="entry name" value="EGFBLOOD"/>
</dbReference>
<feature type="domain" description="EGF-like" evidence="18">
    <location>
        <begin position="1382"/>
        <end position="1420"/>
    </location>
</feature>
<dbReference type="PROSITE" id="PS00022">
    <property type="entry name" value="EGF_1"/>
    <property type="match status" value="23"/>
</dbReference>
<keyword evidence="6 17" id="KW-0812">Transmembrane</keyword>
<dbReference type="InterPro" id="IPR018097">
    <property type="entry name" value="EGF_Ca-bd_CS"/>
</dbReference>
<feature type="domain" description="EGF-like" evidence="18">
    <location>
        <begin position="856"/>
        <end position="892"/>
    </location>
</feature>
<dbReference type="InterPro" id="IPR000152">
    <property type="entry name" value="EGF-type_Asp/Asn_hydroxyl_site"/>
</dbReference>
<feature type="domain" description="HYR" evidence="19">
    <location>
        <begin position="233"/>
        <end position="317"/>
    </location>
</feature>
<evidence type="ECO:0000256" key="2">
    <source>
        <dbReference type="ARBA" id="ARBA00004613"/>
    </source>
</evidence>
<dbReference type="GO" id="GO:0005509">
    <property type="term" value="F:calcium ion binding"/>
    <property type="evidence" value="ECO:0007669"/>
    <property type="project" value="InterPro"/>
</dbReference>
<feature type="disulfide bond" evidence="14">
    <location>
        <begin position="1813"/>
        <end position="1822"/>
    </location>
</feature>
<dbReference type="PROSITE" id="PS50825">
    <property type="entry name" value="HYR"/>
    <property type="match status" value="2"/>
</dbReference>
<dbReference type="Gene3D" id="2.10.25.10">
    <property type="entry name" value="Laminin"/>
    <property type="match status" value="23"/>
</dbReference>
<dbReference type="GO" id="GO:0003008">
    <property type="term" value="P:system process"/>
    <property type="evidence" value="ECO:0007669"/>
    <property type="project" value="UniProtKB-ARBA"/>
</dbReference>
<dbReference type="Pfam" id="PF12661">
    <property type="entry name" value="hEGF"/>
    <property type="match status" value="7"/>
</dbReference>
<feature type="disulfide bond" evidence="14">
    <location>
        <begin position="1311"/>
        <end position="1321"/>
    </location>
</feature>
<dbReference type="GO" id="GO:0005886">
    <property type="term" value="C:plasma membrane"/>
    <property type="evidence" value="ECO:0007669"/>
    <property type="project" value="UniProtKB-SubCell"/>
</dbReference>
<feature type="disulfide bond" evidence="14">
    <location>
        <begin position="1448"/>
        <end position="1457"/>
    </location>
</feature>
<feature type="disulfide bond" evidence="14">
    <location>
        <begin position="920"/>
        <end position="929"/>
    </location>
</feature>
<feature type="domain" description="EGF-like" evidence="18">
    <location>
        <begin position="932"/>
        <end position="968"/>
    </location>
</feature>
<dbReference type="FunFam" id="2.10.25.10:FF:000109">
    <property type="entry name" value="Notch homolog 4, [Drosophila]"/>
    <property type="match status" value="1"/>
</dbReference>
<dbReference type="SMART" id="SM00181">
    <property type="entry name" value="EGF"/>
    <property type="match status" value="25"/>
</dbReference>
<feature type="disulfide bond" evidence="14">
    <location>
        <begin position="844"/>
        <end position="853"/>
    </location>
</feature>
<keyword evidence="8" id="KW-0677">Repeat</keyword>
<feature type="domain" description="EGF-like" evidence="18">
    <location>
        <begin position="1344"/>
        <end position="1380"/>
    </location>
</feature>
<evidence type="ECO:0000256" key="6">
    <source>
        <dbReference type="ARBA" id="ARBA00022692"/>
    </source>
</evidence>
<dbReference type="Pfam" id="PF07699">
    <property type="entry name" value="Ephrin_rec_like"/>
    <property type="match status" value="5"/>
</dbReference>
<dbReference type="FunFam" id="2.10.25.10:FF:000006">
    <property type="entry name" value="Versican core protein-like isoform 1"/>
    <property type="match status" value="1"/>
</dbReference>
<feature type="disulfide bond" evidence="14">
    <location>
        <begin position="1410"/>
        <end position="1419"/>
    </location>
</feature>
<keyword evidence="12 14" id="KW-1015">Disulfide bond</keyword>
<dbReference type="InterPro" id="IPR035976">
    <property type="entry name" value="Sushi/SCR/CCP_sf"/>
</dbReference>